<evidence type="ECO:0000259" key="4">
    <source>
        <dbReference type="PROSITE" id="PS51320"/>
    </source>
</evidence>
<dbReference type="InterPro" id="IPR018467">
    <property type="entry name" value="CCT_CS"/>
</dbReference>
<feature type="region of interest" description="Disordered" evidence="3">
    <location>
        <begin position="16"/>
        <end position="40"/>
    </location>
</feature>
<keyword evidence="6" id="KW-1185">Reference proteome</keyword>
<comment type="similarity">
    <text evidence="1 2">Belongs to the TIFY/JAZ family.</text>
</comment>
<dbReference type="InterPro" id="IPR040390">
    <property type="entry name" value="TIFY/JAZ"/>
</dbReference>
<dbReference type="Proteomes" id="UP001280121">
    <property type="component" value="Unassembled WGS sequence"/>
</dbReference>
<accession>A0AAD9TV60</accession>
<dbReference type="GO" id="GO:0009611">
    <property type="term" value="P:response to wounding"/>
    <property type="evidence" value="ECO:0007669"/>
    <property type="project" value="UniProtKB-UniRule"/>
</dbReference>
<dbReference type="GO" id="GO:0031347">
    <property type="term" value="P:regulation of defense response"/>
    <property type="evidence" value="ECO:0007669"/>
    <property type="project" value="UniProtKB-UniRule"/>
</dbReference>
<evidence type="ECO:0000313" key="5">
    <source>
        <dbReference type="EMBL" id="KAK2642860.1"/>
    </source>
</evidence>
<feature type="domain" description="Tify" evidence="4">
    <location>
        <begin position="36"/>
        <end position="70"/>
    </location>
</feature>
<feature type="region of interest" description="Disordered" evidence="3">
    <location>
        <begin position="72"/>
        <end position="111"/>
    </location>
</feature>
<dbReference type="PANTHER" id="PTHR33077:SF17">
    <property type="entry name" value="PROTEIN TIFY 5B"/>
    <property type="match status" value="1"/>
</dbReference>
<evidence type="ECO:0000256" key="3">
    <source>
        <dbReference type="SAM" id="MobiDB-lite"/>
    </source>
</evidence>
<organism evidence="5 6">
    <name type="scientific">Dipteronia dyeriana</name>
    <dbReference type="NCBI Taxonomy" id="168575"/>
    <lineage>
        <taxon>Eukaryota</taxon>
        <taxon>Viridiplantae</taxon>
        <taxon>Streptophyta</taxon>
        <taxon>Embryophyta</taxon>
        <taxon>Tracheophyta</taxon>
        <taxon>Spermatophyta</taxon>
        <taxon>Magnoliopsida</taxon>
        <taxon>eudicotyledons</taxon>
        <taxon>Gunneridae</taxon>
        <taxon>Pentapetalae</taxon>
        <taxon>rosids</taxon>
        <taxon>malvids</taxon>
        <taxon>Sapindales</taxon>
        <taxon>Sapindaceae</taxon>
        <taxon>Hippocastanoideae</taxon>
        <taxon>Acereae</taxon>
        <taxon>Dipteronia</taxon>
    </lineage>
</organism>
<dbReference type="Pfam" id="PF06200">
    <property type="entry name" value="tify"/>
    <property type="match status" value="1"/>
</dbReference>
<comment type="domain">
    <text evidence="2">The jas domain is required for interaction with COI1.</text>
</comment>
<evidence type="ECO:0000256" key="1">
    <source>
        <dbReference type="ARBA" id="ARBA00008614"/>
    </source>
</evidence>
<comment type="subcellular location">
    <subcellularLocation>
        <location evidence="2">Nucleus</location>
    </subcellularLocation>
</comment>
<evidence type="ECO:0000256" key="2">
    <source>
        <dbReference type="RuleBase" id="RU369065"/>
    </source>
</evidence>
<keyword evidence="2" id="KW-1184">Jasmonic acid signaling pathway</keyword>
<dbReference type="EMBL" id="JANJYI010000007">
    <property type="protein sequence ID" value="KAK2642860.1"/>
    <property type="molecule type" value="Genomic_DNA"/>
</dbReference>
<comment type="caution">
    <text evidence="5">The sequence shown here is derived from an EMBL/GenBank/DDBJ whole genome shotgun (WGS) entry which is preliminary data.</text>
</comment>
<dbReference type="GO" id="GO:2000022">
    <property type="term" value="P:regulation of jasmonic acid mediated signaling pathway"/>
    <property type="evidence" value="ECO:0007669"/>
    <property type="project" value="UniProtKB-UniRule"/>
</dbReference>
<feature type="compositionally biased region" description="Low complexity" evidence="3">
    <location>
        <begin position="78"/>
        <end position="93"/>
    </location>
</feature>
<name>A0AAD9TV60_9ROSI</name>
<dbReference type="PANTHER" id="PTHR33077">
    <property type="entry name" value="PROTEIN TIFY 4A-RELATED-RELATED"/>
    <property type="match status" value="1"/>
</dbReference>
<sequence length="132" mass="14935">MKRNCSLELRLLPPSNSLSSADFSTGHRHNRHNSTPQNQQKQLTIFYGGRVCVCDVTEYKARAILMIASREMEEKMRSPSSGSSSPLPLTMSPPVTPSIQSQLYSPVPPTGLSMKRSLQRFLQKRKHRAYPY</sequence>
<reference evidence="5" key="1">
    <citation type="journal article" date="2023" name="Plant J.">
        <title>Genome sequences and population genomics provide insights into the demographic history, inbreeding, and mutation load of two 'living fossil' tree species of Dipteronia.</title>
        <authorList>
            <person name="Feng Y."/>
            <person name="Comes H.P."/>
            <person name="Chen J."/>
            <person name="Zhu S."/>
            <person name="Lu R."/>
            <person name="Zhang X."/>
            <person name="Li P."/>
            <person name="Qiu J."/>
            <person name="Olsen K.M."/>
            <person name="Qiu Y."/>
        </authorList>
    </citation>
    <scope>NUCLEOTIDE SEQUENCE</scope>
    <source>
        <strain evidence="5">KIB01</strain>
    </source>
</reference>
<proteinExistence type="inferred from homology"/>
<dbReference type="InterPro" id="IPR010399">
    <property type="entry name" value="Tify_dom"/>
</dbReference>
<dbReference type="AlphaFoldDB" id="A0AAD9TV60"/>
<keyword evidence="2" id="KW-0539">Nucleus</keyword>
<dbReference type="SMART" id="SM00979">
    <property type="entry name" value="TIFY"/>
    <property type="match status" value="1"/>
</dbReference>
<dbReference type="Pfam" id="PF09425">
    <property type="entry name" value="Jas_motif"/>
    <property type="match status" value="1"/>
</dbReference>
<dbReference type="GO" id="GO:0005634">
    <property type="term" value="C:nucleus"/>
    <property type="evidence" value="ECO:0007669"/>
    <property type="project" value="UniProtKB-SubCell"/>
</dbReference>
<gene>
    <name evidence="5" type="ORF">Ddye_024623</name>
</gene>
<dbReference type="PROSITE" id="PS51320">
    <property type="entry name" value="TIFY"/>
    <property type="match status" value="1"/>
</dbReference>
<comment type="function">
    <text evidence="2">Repressor of jasmonate responses.</text>
</comment>
<protein>
    <recommendedName>
        <fullName evidence="2">Protein TIFY</fullName>
    </recommendedName>
    <alternativeName>
        <fullName evidence="2">Jasmonate ZIM domain-containing protein</fullName>
    </alternativeName>
</protein>
<evidence type="ECO:0000313" key="6">
    <source>
        <dbReference type="Proteomes" id="UP001280121"/>
    </source>
</evidence>